<reference evidence="2" key="1">
    <citation type="journal article" date="2021" name="Nat. Commun.">
        <title>Genetic determinants of endophytism in the Arabidopsis root mycobiome.</title>
        <authorList>
            <person name="Mesny F."/>
            <person name="Miyauchi S."/>
            <person name="Thiergart T."/>
            <person name="Pickel B."/>
            <person name="Atanasova L."/>
            <person name="Karlsson M."/>
            <person name="Huettel B."/>
            <person name="Barry K.W."/>
            <person name="Haridas S."/>
            <person name="Chen C."/>
            <person name="Bauer D."/>
            <person name="Andreopoulos W."/>
            <person name="Pangilinan J."/>
            <person name="LaButti K."/>
            <person name="Riley R."/>
            <person name="Lipzen A."/>
            <person name="Clum A."/>
            <person name="Drula E."/>
            <person name="Henrissat B."/>
            <person name="Kohler A."/>
            <person name="Grigoriev I.V."/>
            <person name="Martin F.M."/>
            <person name="Hacquard S."/>
        </authorList>
    </citation>
    <scope>NUCLEOTIDE SEQUENCE</scope>
    <source>
        <strain evidence="2">MPI-CAGE-AT-0147</strain>
    </source>
</reference>
<name>A0A9P9FA35_9HYPO</name>
<proteinExistence type="predicted"/>
<evidence type="ECO:0000313" key="2">
    <source>
        <dbReference type="EMBL" id="KAH7156577.1"/>
    </source>
</evidence>
<dbReference type="OrthoDB" id="4999445at2759"/>
<organism evidence="2 3">
    <name type="scientific">Dactylonectria macrodidyma</name>
    <dbReference type="NCBI Taxonomy" id="307937"/>
    <lineage>
        <taxon>Eukaryota</taxon>
        <taxon>Fungi</taxon>
        <taxon>Dikarya</taxon>
        <taxon>Ascomycota</taxon>
        <taxon>Pezizomycotina</taxon>
        <taxon>Sordariomycetes</taxon>
        <taxon>Hypocreomycetidae</taxon>
        <taxon>Hypocreales</taxon>
        <taxon>Nectriaceae</taxon>
        <taxon>Dactylonectria</taxon>
    </lineage>
</organism>
<feature type="region of interest" description="Disordered" evidence="1">
    <location>
        <begin position="36"/>
        <end position="57"/>
    </location>
</feature>
<sequence length="73" mass="7937">MLTIIRVIPVVLAFGGGTVAGGYARSLPRAAFDRPYSQQNTAQIEPEQTPTFASSPPEARSKYFTMVLESTFV</sequence>
<feature type="compositionally biased region" description="Polar residues" evidence="1">
    <location>
        <begin position="36"/>
        <end position="54"/>
    </location>
</feature>
<keyword evidence="3" id="KW-1185">Reference proteome</keyword>
<gene>
    <name evidence="2" type="ORF">EDB81DRAFT_787433</name>
</gene>
<dbReference type="AlphaFoldDB" id="A0A9P9FA35"/>
<comment type="caution">
    <text evidence="2">The sequence shown here is derived from an EMBL/GenBank/DDBJ whole genome shotgun (WGS) entry which is preliminary data.</text>
</comment>
<evidence type="ECO:0000256" key="1">
    <source>
        <dbReference type="SAM" id="MobiDB-lite"/>
    </source>
</evidence>
<accession>A0A9P9FA35</accession>
<dbReference type="Proteomes" id="UP000738349">
    <property type="component" value="Unassembled WGS sequence"/>
</dbReference>
<protein>
    <submittedName>
        <fullName evidence="2">Uncharacterized protein</fullName>
    </submittedName>
</protein>
<dbReference type="EMBL" id="JAGMUV010000005">
    <property type="protein sequence ID" value="KAH7156577.1"/>
    <property type="molecule type" value="Genomic_DNA"/>
</dbReference>
<evidence type="ECO:0000313" key="3">
    <source>
        <dbReference type="Proteomes" id="UP000738349"/>
    </source>
</evidence>